<protein>
    <submittedName>
        <fullName evidence="1">Uncharacterized protein</fullName>
    </submittedName>
</protein>
<name>A0AAW2G2T8_9HYME</name>
<proteinExistence type="predicted"/>
<reference evidence="1 2" key="1">
    <citation type="submission" date="2023-03" db="EMBL/GenBank/DDBJ databases">
        <title>High recombination rates correlate with genetic variation in Cardiocondyla obscurior ants.</title>
        <authorList>
            <person name="Errbii M."/>
        </authorList>
    </citation>
    <scope>NUCLEOTIDE SEQUENCE [LARGE SCALE GENOMIC DNA]</scope>
    <source>
        <strain evidence="1">Alpha-2009</strain>
        <tissue evidence="1">Whole body</tissue>
    </source>
</reference>
<organism evidence="1 2">
    <name type="scientific">Cardiocondyla obscurior</name>
    <dbReference type="NCBI Taxonomy" id="286306"/>
    <lineage>
        <taxon>Eukaryota</taxon>
        <taxon>Metazoa</taxon>
        <taxon>Ecdysozoa</taxon>
        <taxon>Arthropoda</taxon>
        <taxon>Hexapoda</taxon>
        <taxon>Insecta</taxon>
        <taxon>Pterygota</taxon>
        <taxon>Neoptera</taxon>
        <taxon>Endopterygota</taxon>
        <taxon>Hymenoptera</taxon>
        <taxon>Apocrita</taxon>
        <taxon>Aculeata</taxon>
        <taxon>Formicoidea</taxon>
        <taxon>Formicidae</taxon>
        <taxon>Myrmicinae</taxon>
        <taxon>Cardiocondyla</taxon>
    </lineage>
</organism>
<gene>
    <name evidence="1" type="ORF">PUN28_006974</name>
</gene>
<evidence type="ECO:0000313" key="1">
    <source>
        <dbReference type="EMBL" id="KAL0121863.1"/>
    </source>
</evidence>
<dbReference type="Proteomes" id="UP001430953">
    <property type="component" value="Unassembled WGS sequence"/>
</dbReference>
<dbReference type="EMBL" id="JADYXP020000006">
    <property type="protein sequence ID" value="KAL0121863.1"/>
    <property type="molecule type" value="Genomic_DNA"/>
</dbReference>
<evidence type="ECO:0000313" key="2">
    <source>
        <dbReference type="Proteomes" id="UP001430953"/>
    </source>
</evidence>
<keyword evidence="2" id="KW-1185">Reference proteome</keyword>
<sequence>MKQQTSCIIPCLKILWIIFNYVPAKLDAKLLNSCFLHQAFCGVSEIPRSNLLLIDVIARLVLQKSLKICIIELKNDRRPLPKCFRPNSSSCSRIIRQIHAHKTVLIVIRSSAKKAAEGREREWMRVKIGRDRKRWKYSRECV</sequence>
<accession>A0AAW2G2T8</accession>
<comment type="caution">
    <text evidence="1">The sequence shown here is derived from an EMBL/GenBank/DDBJ whole genome shotgun (WGS) entry which is preliminary data.</text>
</comment>
<dbReference type="AlphaFoldDB" id="A0AAW2G2T8"/>